<reference evidence="1 2" key="1">
    <citation type="submission" date="2021-08" db="EMBL/GenBank/DDBJ databases">
        <title>WGS of actinomycetes from Thailand.</title>
        <authorList>
            <person name="Thawai C."/>
        </authorList>
    </citation>
    <scope>NUCLEOTIDE SEQUENCE [LARGE SCALE GENOMIC DNA]</scope>
    <source>
        <strain evidence="1 2">PLK6-54</strain>
    </source>
</reference>
<organism evidence="1 2">
    <name type="scientific">Actinacidiphila acidipaludis</name>
    <dbReference type="NCBI Taxonomy" id="2873382"/>
    <lineage>
        <taxon>Bacteria</taxon>
        <taxon>Bacillati</taxon>
        <taxon>Actinomycetota</taxon>
        <taxon>Actinomycetes</taxon>
        <taxon>Kitasatosporales</taxon>
        <taxon>Streptomycetaceae</taxon>
        <taxon>Actinacidiphila</taxon>
    </lineage>
</organism>
<keyword evidence="2" id="KW-1185">Reference proteome</keyword>
<evidence type="ECO:0000313" key="1">
    <source>
        <dbReference type="EMBL" id="MBY8876302.1"/>
    </source>
</evidence>
<proteinExistence type="predicted"/>
<dbReference type="RefSeq" id="WP_222959562.1">
    <property type="nucleotide sequence ID" value="NZ_JAINZZ010000001.1"/>
</dbReference>
<evidence type="ECO:0008006" key="3">
    <source>
        <dbReference type="Google" id="ProtNLM"/>
    </source>
</evidence>
<sequence length="70" mass="8142">MAMNATSTTGTEWMIKDAKGRKYSFDSSEEAFAELEEYGEGATVWTRDVYRIFFFTRSAEGWRQVEKPRS</sequence>
<name>A0ABS7Q2K8_9ACTN</name>
<accession>A0ABS7Q2K8</accession>
<evidence type="ECO:0000313" key="2">
    <source>
        <dbReference type="Proteomes" id="UP000778578"/>
    </source>
</evidence>
<dbReference type="Proteomes" id="UP000778578">
    <property type="component" value="Unassembled WGS sequence"/>
</dbReference>
<dbReference type="EMBL" id="JAINZZ010000001">
    <property type="protein sequence ID" value="MBY8876302.1"/>
    <property type="molecule type" value="Genomic_DNA"/>
</dbReference>
<comment type="caution">
    <text evidence="1">The sequence shown here is derived from an EMBL/GenBank/DDBJ whole genome shotgun (WGS) entry which is preliminary data.</text>
</comment>
<gene>
    <name evidence="1" type="ORF">K7862_01440</name>
</gene>
<protein>
    <recommendedName>
        <fullName evidence="3">KTSC domain-containing protein</fullName>
    </recommendedName>
</protein>